<feature type="domain" description="WH2" evidence="4">
    <location>
        <begin position="645"/>
        <end position="664"/>
    </location>
</feature>
<feature type="compositionally biased region" description="Acidic residues" evidence="2">
    <location>
        <begin position="719"/>
        <end position="728"/>
    </location>
</feature>
<feature type="compositionally biased region" description="Pro residues" evidence="2">
    <location>
        <begin position="445"/>
        <end position="463"/>
    </location>
</feature>
<dbReference type="PROSITE" id="PS51082">
    <property type="entry name" value="WH2"/>
    <property type="match status" value="1"/>
</dbReference>
<feature type="compositionally biased region" description="Pro residues" evidence="2">
    <location>
        <begin position="616"/>
        <end position="626"/>
    </location>
</feature>
<name>A0AAX4HGV3_9ASCO</name>
<feature type="region of interest" description="Disordered" evidence="2">
    <location>
        <begin position="231"/>
        <end position="728"/>
    </location>
</feature>
<dbReference type="PROSITE" id="PS50229">
    <property type="entry name" value="WH1"/>
    <property type="match status" value="1"/>
</dbReference>
<evidence type="ECO:0000256" key="2">
    <source>
        <dbReference type="SAM" id="MobiDB-lite"/>
    </source>
</evidence>
<evidence type="ECO:0000259" key="3">
    <source>
        <dbReference type="PROSITE" id="PS50229"/>
    </source>
</evidence>
<reference evidence="5 6" key="1">
    <citation type="submission" date="2023-10" db="EMBL/GenBank/DDBJ databases">
        <title>Draft Genome Sequence of Candida saopaulonensis from a very Premature Infant with Sepsis.</title>
        <authorList>
            <person name="Ning Y."/>
            <person name="Dai R."/>
            <person name="Xiao M."/>
            <person name="Xu Y."/>
            <person name="Yan Q."/>
            <person name="Zhang L."/>
        </authorList>
    </citation>
    <scope>NUCLEOTIDE SEQUENCE [LARGE SCALE GENOMIC DNA]</scope>
    <source>
        <strain evidence="5 6">19XY460</strain>
    </source>
</reference>
<dbReference type="InterPro" id="IPR003124">
    <property type="entry name" value="WH2_dom"/>
</dbReference>
<dbReference type="InterPro" id="IPR000697">
    <property type="entry name" value="WH1/EVH1_dom"/>
</dbReference>
<keyword evidence="6" id="KW-1185">Reference proteome</keyword>
<dbReference type="Gene3D" id="2.30.29.30">
    <property type="entry name" value="Pleckstrin-homology domain (PH domain)/Phosphotyrosine-binding domain (PTB)"/>
    <property type="match status" value="1"/>
</dbReference>
<dbReference type="AlphaFoldDB" id="A0AAX4HGV3"/>
<dbReference type="GO" id="GO:0003779">
    <property type="term" value="F:actin binding"/>
    <property type="evidence" value="ECO:0007669"/>
    <property type="project" value="InterPro"/>
</dbReference>
<dbReference type="Pfam" id="PF00568">
    <property type="entry name" value="WH1"/>
    <property type="match status" value="1"/>
</dbReference>
<feature type="compositionally biased region" description="Low complexity" evidence="2">
    <location>
        <begin position="322"/>
        <end position="336"/>
    </location>
</feature>
<feature type="compositionally biased region" description="Pro residues" evidence="2">
    <location>
        <begin position="544"/>
        <end position="553"/>
    </location>
</feature>
<feature type="compositionally biased region" description="Pro residues" evidence="2">
    <location>
        <begin position="597"/>
        <end position="609"/>
    </location>
</feature>
<evidence type="ECO:0000259" key="4">
    <source>
        <dbReference type="PROSITE" id="PS51082"/>
    </source>
</evidence>
<sequence length="728" mass="75759">MAILTNADKEKIKRAIPKASNKIIDATACRLYIAYPDPTKWTYTGLVGAIVLVDDLVGHTFFLKLVDILGSRGVLWDQELYVDFQYHQDRTFFHTFETEDCLMGLLFEDTLDAAHFLKKVTTKEKHASKQTANNKNAIALKDRLAPQALKLGSRGEFIDANTGQRSRRAKGILYYEDQPPPEWRLLYAELAAAGITEDVIADNRQFIKDYIASQGGPLVGLEPPIPRRYAQGAAAPAAPSISQPVPLAPRKTKKAPPPPPPPASGATNTYDTSYSASPASSIAPSGPSTPAPTAPTAPPAPPSSHAAPAIPSQYADDAGDDSSSVPESPVPAATPVLPQARFRLPPANAPIPQVLHPTAIPPFQASHSATPEPPAQFSQVQNQGPPPLSQFKPGIPSNSVHNAPPPLPPQAHNSNRPGPPPPPRAGARAAAPLPPRLNTNNTGAMPPPPPPRANRAVPPPPPSRASMAPPGNLVPSSFAPPPPPMRDSIPSMPPQPAALPPRQEPVPQAAMGQQQQQQHPVIPSNPSYQPPPPPQRTVETAAAVPPPPPPPPATSASASERGPPPPPLPPQDSSASSGLPPPPPPLPPQTAAAPQGGIPPPPPPPPPLVQPSGGAPAPPPPPPPLAAPDTGASAPAMPMPSGDSGRDALLASIRGSGLGMLKKTDKSQLEKPSVLLNEARGEPTAPTSSQAGGGAGQPETLADALASALNKRKGKVAESDDEDDNDEW</sequence>
<dbReference type="GO" id="GO:0071933">
    <property type="term" value="F:Arp2/3 complex binding"/>
    <property type="evidence" value="ECO:0007669"/>
    <property type="project" value="UniProtKB-ARBA"/>
</dbReference>
<evidence type="ECO:0008006" key="7">
    <source>
        <dbReference type="Google" id="ProtNLM"/>
    </source>
</evidence>
<feature type="compositionally biased region" description="Low complexity" evidence="2">
    <location>
        <begin position="303"/>
        <end position="312"/>
    </location>
</feature>
<gene>
    <name evidence="5" type="ORF">PUMCH_005027</name>
</gene>
<dbReference type="GeneID" id="88176087"/>
<dbReference type="InterPro" id="IPR033927">
    <property type="entry name" value="WASPfam_EVH1"/>
</dbReference>
<dbReference type="InterPro" id="IPR011993">
    <property type="entry name" value="PH-like_dom_sf"/>
</dbReference>
<dbReference type="Proteomes" id="UP001338582">
    <property type="component" value="Chromosome 7"/>
</dbReference>
<dbReference type="SUPFAM" id="SSF50729">
    <property type="entry name" value="PH domain-like"/>
    <property type="match status" value="1"/>
</dbReference>
<feature type="compositionally biased region" description="Low complexity" evidence="2">
    <location>
        <begin position="513"/>
        <end position="527"/>
    </location>
</feature>
<dbReference type="FunFam" id="2.30.29.30:FF:000281">
    <property type="entry name" value="Actin associated protein"/>
    <property type="match status" value="1"/>
</dbReference>
<proteinExistence type="predicted"/>
<organism evidence="5 6">
    <name type="scientific">Australozyma saopauloensis</name>
    <dbReference type="NCBI Taxonomy" id="291208"/>
    <lineage>
        <taxon>Eukaryota</taxon>
        <taxon>Fungi</taxon>
        <taxon>Dikarya</taxon>
        <taxon>Ascomycota</taxon>
        <taxon>Saccharomycotina</taxon>
        <taxon>Pichiomycetes</taxon>
        <taxon>Metschnikowiaceae</taxon>
        <taxon>Australozyma</taxon>
    </lineage>
</organism>
<feature type="compositionally biased region" description="Pro residues" evidence="2">
    <location>
        <begin position="478"/>
        <end position="504"/>
    </location>
</feature>
<dbReference type="KEGG" id="asau:88176087"/>
<evidence type="ECO:0000256" key="1">
    <source>
        <dbReference type="ARBA" id="ARBA00022553"/>
    </source>
</evidence>
<feature type="domain" description="WH1" evidence="3">
    <location>
        <begin position="16"/>
        <end position="127"/>
    </location>
</feature>
<dbReference type="RefSeq" id="XP_062880009.1">
    <property type="nucleotide sequence ID" value="XM_063023939.1"/>
</dbReference>
<dbReference type="GO" id="GO:0045010">
    <property type="term" value="P:actin nucleation"/>
    <property type="evidence" value="ECO:0007669"/>
    <property type="project" value="UniProtKB-ARBA"/>
</dbReference>
<dbReference type="GO" id="GO:0030479">
    <property type="term" value="C:actin cortical patch"/>
    <property type="evidence" value="ECO:0007669"/>
    <property type="project" value="UniProtKB-ARBA"/>
</dbReference>
<dbReference type="SMART" id="SM00461">
    <property type="entry name" value="WH1"/>
    <property type="match status" value="1"/>
</dbReference>
<feature type="compositionally biased region" description="Low complexity" evidence="2">
    <location>
        <begin position="272"/>
        <end position="286"/>
    </location>
</feature>
<dbReference type="CDD" id="cd01205">
    <property type="entry name" value="EVH1_WASP-like"/>
    <property type="match status" value="1"/>
</dbReference>
<dbReference type="EMBL" id="CP138900">
    <property type="protein sequence ID" value="WPK27631.1"/>
    <property type="molecule type" value="Genomic_DNA"/>
</dbReference>
<dbReference type="Pfam" id="PF02205">
    <property type="entry name" value="WH2"/>
    <property type="match status" value="1"/>
</dbReference>
<protein>
    <recommendedName>
        <fullName evidence="7">Proline-rich protein LAS17</fullName>
    </recommendedName>
</protein>
<accession>A0AAX4HGV3</accession>
<feature type="compositionally biased region" description="Pro residues" evidence="2">
    <location>
        <begin position="287"/>
        <end position="302"/>
    </location>
</feature>
<evidence type="ECO:0000313" key="6">
    <source>
        <dbReference type="Proteomes" id="UP001338582"/>
    </source>
</evidence>
<feature type="compositionally biased region" description="Pro residues" evidence="2">
    <location>
        <begin position="579"/>
        <end position="588"/>
    </location>
</feature>
<evidence type="ECO:0000313" key="5">
    <source>
        <dbReference type="EMBL" id="WPK27631.1"/>
    </source>
</evidence>
<keyword evidence="1" id="KW-0597">Phosphoprotein</keyword>